<organism evidence="1 2">
    <name type="scientific">Flexibacter flexilis DSM 6793</name>
    <dbReference type="NCBI Taxonomy" id="927664"/>
    <lineage>
        <taxon>Bacteria</taxon>
        <taxon>Pseudomonadati</taxon>
        <taxon>Bacteroidota</taxon>
        <taxon>Cytophagia</taxon>
        <taxon>Cytophagales</taxon>
        <taxon>Flexibacteraceae</taxon>
        <taxon>Flexibacter</taxon>
    </lineage>
</organism>
<protein>
    <submittedName>
        <fullName evidence="1">Uncharacterized protein</fullName>
    </submittedName>
</protein>
<evidence type="ECO:0000313" key="1">
    <source>
        <dbReference type="EMBL" id="SFB93135.1"/>
    </source>
</evidence>
<accession>A0A1I1F159</accession>
<dbReference type="STRING" id="927664.SAMN05421780_1026"/>
<reference evidence="1 2" key="1">
    <citation type="submission" date="2016-10" db="EMBL/GenBank/DDBJ databases">
        <authorList>
            <person name="de Groot N.N."/>
        </authorList>
    </citation>
    <scope>NUCLEOTIDE SEQUENCE [LARGE SCALE GENOMIC DNA]</scope>
    <source>
        <strain evidence="1 2">DSM 6793</strain>
    </source>
</reference>
<dbReference type="EMBL" id="FOLE01000002">
    <property type="protein sequence ID" value="SFB93135.1"/>
    <property type="molecule type" value="Genomic_DNA"/>
</dbReference>
<evidence type="ECO:0000313" key="2">
    <source>
        <dbReference type="Proteomes" id="UP000199514"/>
    </source>
</evidence>
<gene>
    <name evidence="1" type="ORF">SAMN05421780_1026</name>
</gene>
<sequence length="45" mass="5180">MEQYGYNNLGDILNCHSIMSLLNIKASFSDRFYLIGSKHITPYPN</sequence>
<dbReference type="Proteomes" id="UP000199514">
    <property type="component" value="Unassembled WGS sequence"/>
</dbReference>
<dbReference type="AlphaFoldDB" id="A0A1I1F159"/>
<name>A0A1I1F159_9BACT</name>
<keyword evidence="2" id="KW-1185">Reference proteome</keyword>
<proteinExistence type="predicted"/>